<dbReference type="Gene3D" id="3.60.21.10">
    <property type="match status" value="1"/>
</dbReference>
<feature type="binding site" evidence="2">
    <location>
        <position position="178"/>
    </location>
    <ligand>
        <name>Fe cation</name>
        <dbReference type="ChEBI" id="CHEBI:24875"/>
        <label>2</label>
    </ligand>
</feature>
<feature type="binding site" evidence="2">
    <location>
        <position position="8"/>
    </location>
    <ligand>
        <name>Fe cation</name>
        <dbReference type="ChEBI" id="CHEBI:24875"/>
        <label>1</label>
    </ligand>
</feature>
<protein>
    <submittedName>
        <fullName evidence="3">Metallophosphoesterase</fullName>
    </submittedName>
</protein>
<evidence type="ECO:0000313" key="3">
    <source>
        <dbReference type="EMBL" id="HAE49405.1"/>
    </source>
</evidence>
<name>A0A3B9INM4_9PROT</name>
<dbReference type="GO" id="GO:0046872">
    <property type="term" value="F:metal ion binding"/>
    <property type="evidence" value="ECO:0007669"/>
    <property type="project" value="UniProtKB-KW"/>
</dbReference>
<feature type="binding site" evidence="2">
    <location>
        <position position="153"/>
    </location>
    <ligand>
        <name>Fe cation</name>
        <dbReference type="ChEBI" id="CHEBI:24875"/>
        <label>2</label>
    </ligand>
</feature>
<dbReference type="GO" id="GO:0004113">
    <property type="term" value="F:2',3'-cyclic-nucleotide 3'-phosphodiesterase activity"/>
    <property type="evidence" value="ECO:0007669"/>
    <property type="project" value="TreeGrafter"/>
</dbReference>
<feature type="binding site" evidence="2">
    <location>
        <position position="39"/>
    </location>
    <ligand>
        <name>Fe cation</name>
        <dbReference type="ChEBI" id="CHEBI:24875"/>
        <label>2</label>
    </ligand>
</feature>
<proteinExistence type="predicted"/>
<dbReference type="PANTHER" id="PTHR36303:SF1">
    <property type="entry name" value="2',3'-CYCLIC-NUCLEOTIDE 2'-PHOSPHODIESTERASE"/>
    <property type="match status" value="1"/>
</dbReference>
<dbReference type="Pfam" id="PF13277">
    <property type="entry name" value="YmdB"/>
    <property type="match status" value="1"/>
</dbReference>
<keyword evidence="2" id="KW-0479">Metal-binding</keyword>
<dbReference type="InterPro" id="IPR005235">
    <property type="entry name" value="YmdB-like"/>
</dbReference>
<comment type="caution">
    <text evidence="3">The sequence shown here is derived from an EMBL/GenBank/DDBJ whole genome shotgun (WGS) entry which is preliminary data.</text>
</comment>
<dbReference type="PIRSF" id="PIRSF004789">
    <property type="entry name" value="DR1281"/>
    <property type="match status" value="1"/>
</dbReference>
<dbReference type="Proteomes" id="UP000257706">
    <property type="component" value="Unassembled WGS sequence"/>
</dbReference>
<sequence>MRILFLGDVVGRSGRQAVIDHASTIRSALGVDLLIVNGENAASGFGITPKICESFYAAGVDILTTGNHIWDQREILGWIDQDQRLVRPINFPPGTPGRGATMATLPDGRRVVVINVMCSLFMEALDDPFRALAPVLRDYPLGGLVSGIFVDLHGEATSEKMAYGHFLDGQVTAVVGTHTHVPTADHQVLPGGTAFQCDAGMCGDYDSVIGMDKNASLDRFTRKMRGQKLLPANGPATICGTLIETDDATGLAKSIAPLRVGGRLSPAWPGAEPMPESLLQLHLPQGQAETVG</sequence>
<dbReference type="EMBL" id="DMAI01000303">
    <property type="protein sequence ID" value="HAE49405.1"/>
    <property type="molecule type" value="Genomic_DNA"/>
</dbReference>
<dbReference type="InterPro" id="IPR029052">
    <property type="entry name" value="Metallo-depent_PP-like"/>
</dbReference>
<dbReference type="PANTHER" id="PTHR36303">
    <property type="entry name" value="2',3'-CYCLIC-NUCLEOTIDE 2'-PHOSPHODIESTERASE"/>
    <property type="match status" value="1"/>
</dbReference>
<evidence type="ECO:0000256" key="2">
    <source>
        <dbReference type="PIRSR" id="PIRSR004789-51"/>
    </source>
</evidence>
<accession>A0A3B9INM4</accession>
<organism evidence="3 4">
    <name type="scientific">Tistrella mobilis</name>
    <dbReference type="NCBI Taxonomy" id="171437"/>
    <lineage>
        <taxon>Bacteria</taxon>
        <taxon>Pseudomonadati</taxon>
        <taxon>Pseudomonadota</taxon>
        <taxon>Alphaproteobacteria</taxon>
        <taxon>Geminicoccales</taxon>
        <taxon>Geminicoccaceae</taxon>
        <taxon>Tistrella</taxon>
    </lineage>
</organism>
<feature type="binding site" evidence="2">
    <location>
        <position position="180"/>
    </location>
    <ligand>
        <name>Fe cation</name>
        <dbReference type="ChEBI" id="CHEBI:24875"/>
        <label>1</label>
    </ligand>
</feature>
<reference evidence="3 4" key="1">
    <citation type="journal article" date="2018" name="Nat. Biotechnol.">
        <title>A standardized bacterial taxonomy based on genome phylogeny substantially revises the tree of life.</title>
        <authorList>
            <person name="Parks D.H."/>
            <person name="Chuvochina M."/>
            <person name="Waite D.W."/>
            <person name="Rinke C."/>
            <person name="Skarshewski A."/>
            <person name="Chaumeil P.A."/>
            <person name="Hugenholtz P."/>
        </authorList>
    </citation>
    <scope>NUCLEOTIDE SEQUENCE [LARGE SCALE GENOMIC DNA]</scope>
    <source>
        <strain evidence="3">UBA8739</strain>
    </source>
</reference>
<evidence type="ECO:0000256" key="1">
    <source>
        <dbReference type="PIRSR" id="PIRSR004789-50"/>
    </source>
</evidence>
<evidence type="ECO:0000313" key="4">
    <source>
        <dbReference type="Proteomes" id="UP000257706"/>
    </source>
</evidence>
<dbReference type="RefSeq" id="WP_296720577.1">
    <property type="nucleotide sequence ID" value="NZ_CP121027.1"/>
</dbReference>
<feature type="active site" description="Proton donor" evidence="1">
    <location>
        <position position="68"/>
    </location>
</feature>
<dbReference type="SUPFAM" id="SSF56300">
    <property type="entry name" value="Metallo-dependent phosphatases"/>
    <property type="match status" value="1"/>
</dbReference>
<feature type="binding site" evidence="2">
    <location>
        <position position="40"/>
    </location>
    <ligand>
        <name>Fe cation</name>
        <dbReference type="ChEBI" id="CHEBI:24875"/>
        <label>1</label>
    </ligand>
</feature>
<dbReference type="AlphaFoldDB" id="A0A3B9INM4"/>
<feature type="binding site" evidence="2">
    <location>
        <position position="67"/>
    </location>
    <ligand>
        <name>Fe cation</name>
        <dbReference type="ChEBI" id="CHEBI:24875"/>
        <label>2</label>
    </ligand>
</feature>
<gene>
    <name evidence="3" type="ORF">DCK97_18465</name>
</gene>
<feature type="binding site" evidence="2">
    <location>
        <position position="39"/>
    </location>
    <ligand>
        <name>Fe cation</name>
        <dbReference type="ChEBI" id="CHEBI:24875"/>
        <label>1</label>
    </ligand>
</feature>